<reference evidence="2" key="1">
    <citation type="submission" date="2023-10" db="EMBL/GenBank/DDBJ databases">
        <title>Genome assemblies of two species of porcelain crab, Petrolisthes cinctipes and Petrolisthes manimaculis (Anomura: Porcellanidae).</title>
        <authorList>
            <person name="Angst P."/>
        </authorList>
    </citation>
    <scope>NUCLEOTIDE SEQUENCE</scope>
    <source>
        <strain evidence="2">PB745_01</strain>
        <tissue evidence="2">Gill</tissue>
    </source>
</reference>
<accession>A0AAE1G0X6</accession>
<gene>
    <name evidence="2" type="ORF">Pcinc_012575</name>
</gene>
<evidence type="ECO:0000313" key="2">
    <source>
        <dbReference type="EMBL" id="KAK3883081.1"/>
    </source>
</evidence>
<dbReference type="Proteomes" id="UP001286313">
    <property type="component" value="Unassembled WGS sequence"/>
</dbReference>
<proteinExistence type="predicted"/>
<sequence>MTIPQHETQPRKGDMMEGEEREQEEGMVGKHEVKTMPTPPDGGWGWVVVFASFMIHVL</sequence>
<protein>
    <submittedName>
        <fullName evidence="2">Uncharacterized protein</fullName>
    </submittedName>
</protein>
<dbReference type="AlphaFoldDB" id="A0AAE1G0X6"/>
<feature type="region of interest" description="Disordered" evidence="1">
    <location>
        <begin position="1"/>
        <end position="38"/>
    </location>
</feature>
<dbReference type="EMBL" id="JAWQEG010001026">
    <property type="protein sequence ID" value="KAK3883081.1"/>
    <property type="molecule type" value="Genomic_DNA"/>
</dbReference>
<evidence type="ECO:0000313" key="3">
    <source>
        <dbReference type="Proteomes" id="UP001286313"/>
    </source>
</evidence>
<name>A0AAE1G0X6_PETCI</name>
<feature type="compositionally biased region" description="Acidic residues" evidence="1">
    <location>
        <begin position="16"/>
        <end position="25"/>
    </location>
</feature>
<comment type="caution">
    <text evidence="2">The sequence shown here is derived from an EMBL/GenBank/DDBJ whole genome shotgun (WGS) entry which is preliminary data.</text>
</comment>
<feature type="non-terminal residue" evidence="2">
    <location>
        <position position="58"/>
    </location>
</feature>
<evidence type="ECO:0000256" key="1">
    <source>
        <dbReference type="SAM" id="MobiDB-lite"/>
    </source>
</evidence>
<keyword evidence="3" id="KW-1185">Reference proteome</keyword>
<organism evidence="2 3">
    <name type="scientific">Petrolisthes cinctipes</name>
    <name type="common">Flat porcelain crab</name>
    <dbReference type="NCBI Taxonomy" id="88211"/>
    <lineage>
        <taxon>Eukaryota</taxon>
        <taxon>Metazoa</taxon>
        <taxon>Ecdysozoa</taxon>
        <taxon>Arthropoda</taxon>
        <taxon>Crustacea</taxon>
        <taxon>Multicrustacea</taxon>
        <taxon>Malacostraca</taxon>
        <taxon>Eumalacostraca</taxon>
        <taxon>Eucarida</taxon>
        <taxon>Decapoda</taxon>
        <taxon>Pleocyemata</taxon>
        <taxon>Anomura</taxon>
        <taxon>Galatheoidea</taxon>
        <taxon>Porcellanidae</taxon>
        <taxon>Petrolisthes</taxon>
    </lineage>
</organism>